<protein>
    <submittedName>
        <fullName evidence="1">Type VI secretion system protein ImpH</fullName>
    </submittedName>
</protein>
<reference evidence="1 2" key="1">
    <citation type="submission" date="2020-08" db="EMBL/GenBank/DDBJ databases">
        <title>Genomic Encyclopedia of Type Strains, Phase IV (KMG-V): Genome sequencing to study the core and pangenomes of soil and plant-associated prokaryotes.</title>
        <authorList>
            <person name="Whitman W."/>
        </authorList>
    </citation>
    <scope>NUCLEOTIDE SEQUENCE [LARGE SCALE GENOMIC DNA]</scope>
    <source>
        <strain evidence="1 2">JPY158</strain>
    </source>
</reference>
<evidence type="ECO:0000313" key="1">
    <source>
        <dbReference type="EMBL" id="MBB5425992.1"/>
    </source>
</evidence>
<dbReference type="Proteomes" id="UP000592780">
    <property type="component" value="Unassembled WGS sequence"/>
</dbReference>
<dbReference type="InterPro" id="IPR010732">
    <property type="entry name" value="T6SS_TssG-like"/>
</dbReference>
<dbReference type="PANTHER" id="PTHR35564">
    <property type="match status" value="1"/>
</dbReference>
<gene>
    <name evidence="1" type="ORF">HDG40_004165</name>
</gene>
<dbReference type="RefSeq" id="WP_184131057.1">
    <property type="nucleotide sequence ID" value="NZ_JACHDD010000006.1"/>
</dbReference>
<evidence type="ECO:0000313" key="2">
    <source>
        <dbReference type="Proteomes" id="UP000592780"/>
    </source>
</evidence>
<dbReference type="NCBIfam" id="TIGR03347">
    <property type="entry name" value="VI_chp_1"/>
    <property type="match status" value="1"/>
</dbReference>
<dbReference type="EMBL" id="JACHDD010000006">
    <property type="protein sequence ID" value="MBB5425992.1"/>
    <property type="molecule type" value="Genomic_DNA"/>
</dbReference>
<comment type="caution">
    <text evidence="1">The sequence shown here is derived from an EMBL/GenBank/DDBJ whole genome shotgun (WGS) entry which is preliminary data.</text>
</comment>
<sequence>MEAMGADDRLPAAALIARLKANPQRFDLFQAISLLERAAPWARALGRGNGLGEAVRLTGHVSLAFEPSDVHSVREKTAAQQDGMPAGTSVSYAPRATWTLSTPVLTLAGANGPLPMAYTELVLERRAQRDTATADLLDIFNHRFLSFLYRSRKKHSAGLNWRSPHASAIAASLDALSNLGLRDGMRGPRDARLWLRHAGLLSAAPRSMTGLIAMLADRLGLEVRGAQFVGGWREVDRADSLRLGRAGAARLTGVAVLGRRTWDQASGICLEFPGLTRARFEALLPGGADHALAAWLIRAYLQQDFDVQFVLHLASQTTACEVGGPRASRLGWTTWLGGSRHTTHAPAPVRLALSEAAAPAPKVH</sequence>
<keyword evidence="2" id="KW-1185">Reference proteome</keyword>
<proteinExistence type="predicted"/>
<organism evidence="1 2">
    <name type="scientific">Paraburkholderia atlantica</name>
    <dbReference type="NCBI Taxonomy" id="2654982"/>
    <lineage>
        <taxon>Bacteria</taxon>
        <taxon>Pseudomonadati</taxon>
        <taxon>Pseudomonadota</taxon>
        <taxon>Betaproteobacteria</taxon>
        <taxon>Burkholderiales</taxon>
        <taxon>Burkholderiaceae</taxon>
        <taxon>Paraburkholderia</taxon>
    </lineage>
</organism>
<accession>A0A7W8Q8Y3</accession>
<dbReference type="Pfam" id="PF06996">
    <property type="entry name" value="T6SS_TssG"/>
    <property type="match status" value="1"/>
</dbReference>
<dbReference type="PANTHER" id="PTHR35564:SF4">
    <property type="entry name" value="CYTOPLASMIC PROTEIN"/>
    <property type="match status" value="1"/>
</dbReference>
<dbReference type="AlphaFoldDB" id="A0A7W8Q8Y3"/>
<name>A0A7W8Q8Y3_PARAM</name>